<dbReference type="RefSeq" id="WP_131155932.1">
    <property type="nucleotide sequence ID" value="NZ_CP036402.1"/>
</dbReference>
<reference evidence="3 4" key="1">
    <citation type="submission" date="2019-01" db="EMBL/GenBank/DDBJ databases">
        <title>Egibacter rhizosphaerae EGI 80759T.</title>
        <authorList>
            <person name="Chen D.-D."/>
            <person name="Tian Y."/>
            <person name="Jiao J.-Y."/>
            <person name="Zhang X.-T."/>
            <person name="Zhang Y.-G."/>
            <person name="Zhang Y."/>
            <person name="Xiao M."/>
            <person name="Shu W.-S."/>
            <person name="Li W.-J."/>
        </authorList>
    </citation>
    <scope>NUCLEOTIDE SEQUENCE [LARGE SCALE GENOMIC DNA]</scope>
    <source>
        <strain evidence="3 4">EGI 80759</strain>
    </source>
</reference>
<evidence type="ECO:0000256" key="2">
    <source>
        <dbReference type="SAM" id="Phobius"/>
    </source>
</evidence>
<evidence type="ECO:0000313" key="4">
    <source>
        <dbReference type="Proteomes" id="UP000291469"/>
    </source>
</evidence>
<dbReference type="KEGG" id="erz:ER308_16070"/>
<feature type="region of interest" description="Disordered" evidence="1">
    <location>
        <begin position="113"/>
        <end position="132"/>
    </location>
</feature>
<sequence>MASEAPLPSREEMRSQWARLDRDGRRRVRRAANRGREVESGDPREALVAAALAANQRRFWRWGWAIGPVVVALATIPQGLEAVLVNVLFVTLVVILLAVFFARRSARAEAANRQLAARRSKKKRNRRKGKGG</sequence>
<keyword evidence="4" id="KW-1185">Reference proteome</keyword>
<gene>
    <name evidence="3" type="ORF">ER308_16070</name>
</gene>
<feature type="transmembrane region" description="Helical" evidence="2">
    <location>
        <begin position="59"/>
        <end position="76"/>
    </location>
</feature>
<feature type="compositionally biased region" description="Basic residues" evidence="1">
    <location>
        <begin position="116"/>
        <end position="132"/>
    </location>
</feature>
<dbReference type="EMBL" id="CP036402">
    <property type="protein sequence ID" value="QBI20939.1"/>
    <property type="molecule type" value="Genomic_DNA"/>
</dbReference>
<dbReference type="AlphaFoldDB" id="A0A411YII4"/>
<feature type="transmembrane region" description="Helical" evidence="2">
    <location>
        <begin position="82"/>
        <end position="102"/>
    </location>
</feature>
<protein>
    <submittedName>
        <fullName evidence="3">Uncharacterized protein</fullName>
    </submittedName>
</protein>
<proteinExistence type="predicted"/>
<evidence type="ECO:0000313" key="3">
    <source>
        <dbReference type="EMBL" id="QBI20939.1"/>
    </source>
</evidence>
<keyword evidence="2" id="KW-1133">Transmembrane helix</keyword>
<keyword evidence="2" id="KW-0812">Transmembrane</keyword>
<organism evidence="3 4">
    <name type="scientific">Egibacter rhizosphaerae</name>
    <dbReference type="NCBI Taxonomy" id="1670831"/>
    <lineage>
        <taxon>Bacteria</taxon>
        <taxon>Bacillati</taxon>
        <taxon>Actinomycetota</taxon>
        <taxon>Nitriliruptoria</taxon>
        <taxon>Egibacterales</taxon>
        <taxon>Egibacteraceae</taxon>
        <taxon>Egibacter</taxon>
    </lineage>
</organism>
<dbReference type="Proteomes" id="UP000291469">
    <property type="component" value="Chromosome"/>
</dbReference>
<name>A0A411YII4_9ACTN</name>
<evidence type="ECO:0000256" key="1">
    <source>
        <dbReference type="SAM" id="MobiDB-lite"/>
    </source>
</evidence>
<accession>A0A411YII4</accession>
<keyword evidence="2" id="KW-0472">Membrane</keyword>